<gene>
    <name evidence="2" type="ORF">H1R20_g587</name>
</gene>
<evidence type="ECO:0000313" key="3">
    <source>
        <dbReference type="Proteomes" id="UP001140091"/>
    </source>
</evidence>
<dbReference type="InterPro" id="IPR001810">
    <property type="entry name" value="F-box_dom"/>
</dbReference>
<dbReference type="Gene3D" id="1.20.1280.50">
    <property type="match status" value="1"/>
</dbReference>
<dbReference type="PROSITE" id="PS50181">
    <property type="entry name" value="FBOX"/>
    <property type="match status" value="1"/>
</dbReference>
<dbReference type="EMBL" id="JANBPK010000049">
    <property type="protein sequence ID" value="KAJ2936510.1"/>
    <property type="molecule type" value="Genomic_DNA"/>
</dbReference>
<dbReference type="SMART" id="SM00256">
    <property type="entry name" value="FBOX"/>
    <property type="match status" value="1"/>
</dbReference>
<dbReference type="OrthoDB" id="3068749at2759"/>
<evidence type="ECO:0000259" key="1">
    <source>
        <dbReference type="PROSITE" id="PS50181"/>
    </source>
</evidence>
<dbReference type="Pfam" id="PF12937">
    <property type="entry name" value="F-box-like"/>
    <property type="match status" value="1"/>
</dbReference>
<dbReference type="SUPFAM" id="SSF81383">
    <property type="entry name" value="F-box domain"/>
    <property type="match status" value="1"/>
</dbReference>
<feature type="domain" description="F-box" evidence="1">
    <location>
        <begin position="31"/>
        <end position="77"/>
    </location>
</feature>
<proteinExistence type="predicted"/>
<keyword evidence="3" id="KW-1185">Reference proteome</keyword>
<reference evidence="2" key="1">
    <citation type="submission" date="2022-06" db="EMBL/GenBank/DDBJ databases">
        <title>Genome Sequence of Candolleomyces eurysporus.</title>
        <authorList>
            <person name="Buettner E."/>
        </authorList>
    </citation>
    <scope>NUCLEOTIDE SEQUENCE</scope>
    <source>
        <strain evidence="2">VTCC 930004</strain>
    </source>
</reference>
<comment type="caution">
    <text evidence="2">The sequence shown here is derived from an EMBL/GenBank/DDBJ whole genome shotgun (WGS) entry which is preliminary data.</text>
</comment>
<evidence type="ECO:0000313" key="2">
    <source>
        <dbReference type="EMBL" id="KAJ2936510.1"/>
    </source>
</evidence>
<dbReference type="InterPro" id="IPR036047">
    <property type="entry name" value="F-box-like_dom_sf"/>
</dbReference>
<accession>A0A9W8JKQ9</accession>
<dbReference type="Proteomes" id="UP001140091">
    <property type="component" value="Unassembled WGS sequence"/>
</dbReference>
<organism evidence="2 3">
    <name type="scientific">Candolleomyces eurysporus</name>
    <dbReference type="NCBI Taxonomy" id="2828524"/>
    <lineage>
        <taxon>Eukaryota</taxon>
        <taxon>Fungi</taxon>
        <taxon>Dikarya</taxon>
        <taxon>Basidiomycota</taxon>
        <taxon>Agaricomycotina</taxon>
        <taxon>Agaricomycetes</taxon>
        <taxon>Agaricomycetidae</taxon>
        <taxon>Agaricales</taxon>
        <taxon>Agaricineae</taxon>
        <taxon>Psathyrellaceae</taxon>
        <taxon>Candolleomyces</taxon>
    </lineage>
</organism>
<feature type="non-terminal residue" evidence="2">
    <location>
        <position position="1"/>
    </location>
</feature>
<protein>
    <recommendedName>
        <fullName evidence="1">F-box domain-containing protein</fullName>
    </recommendedName>
</protein>
<sequence length="459" mass="51420">MELFRRYVAQWTPGAISWKKRASTETSRSTKPTLISMPQEILVMIVAELSGTDVVQLRKTCKLLEELSYNRAAWREIFLNHIHTTLPKPFFLPKPLQECSSKLIEQSLANWEAEWAPTIPTTEHVIHASRDPIGKRQLVATCLLPGGRWLLAGYRDGSVWYFDLDVKGTISPALLIESPYPESLASTNKVRLVFSVDLLSDVAQASPPGSYHLTQFNIAIVASHIRRTVDTVVSVWRVQIALENDSATGLRKVELLSTFHEERFEDVWSCDLYGTTLTYLGRTTGGPTSIIIVDWPDAAGQTDINRVLRRYISSSDSARAFLLPEDRILTVVNYGARESPGEIQLIHWRQDCPVTSTSPSQQTHPLPIVGPKKHGLPLIYLASVTSPAVIADELRFVVPARGHLYGLVIPLSFALGPEEENIRVELLVTGEIKPGQQMRVGYRQMFSMTTLNEREQARA</sequence>
<name>A0A9W8JKQ9_9AGAR</name>
<dbReference type="AlphaFoldDB" id="A0A9W8JKQ9"/>